<evidence type="ECO:0000256" key="6">
    <source>
        <dbReference type="ARBA" id="ARBA00023163"/>
    </source>
</evidence>
<evidence type="ECO:0000256" key="7">
    <source>
        <dbReference type="RuleBase" id="RU362124"/>
    </source>
</evidence>
<dbReference type="PANTHER" id="PTHR30376:SF3">
    <property type="entry name" value="RNA POLYMERASE SIGMA FACTOR RPOH"/>
    <property type="match status" value="1"/>
</dbReference>
<dbReference type="InterPro" id="IPR007627">
    <property type="entry name" value="RNA_pol_sigma70_r2"/>
</dbReference>
<dbReference type="Gene3D" id="1.20.120.1810">
    <property type="match status" value="1"/>
</dbReference>
<evidence type="ECO:0000256" key="2">
    <source>
        <dbReference type="ARBA" id="ARBA00022969"/>
    </source>
</evidence>
<dbReference type="EMBL" id="DWWA01000035">
    <property type="protein sequence ID" value="HJC72540.1"/>
    <property type="molecule type" value="Genomic_DNA"/>
</dbReference>
<dbReference type="SUPFAM" id="SSF88659">
    <property type="entry name" value="Sigma3 and sigma4 domains of RNA polymerase sigma factors"/>
    <property type="match status" value="1"/>
</dbReference>
<dbReference type="InterPro" id="IPR001387">
    <property type="entry name" value="Cro/C1-type_HTH"/>
</dbReference>
<reference evidence="9" key="1">
    <citation type="journal article" date="2021" name="PeerJ">
        <title>Extensive microbial diversity within the chicken gut microbiome revealed by metagenomics and culture.</title>
        <authorList>
            <person name="Gilroy R."/>
            <person name="Ravi A."/>
            <person name="Getino M."/>
            <person name="Pursley I."/>
            <person name="Horton D.L."/>
            <person name="Alikhan N.F."/>
            <person name="Baker D."/>
            <person name="Gharbi K."/>
            <person name="Hall N."/>
            <person name="Watson M."/>
            <person name="Adriaenssens E.M."/>
            <person name="Foster-Nyarko E."/>
            <person name="Jarju S."/>
            <person name="Secka A."/>
            <person name="Antonio M."/>
            <person name="Oren A."/>
            <person name="Chaudhuri R.R."/>
            <person name="La Ragione R."/>
            <person name="Hildebrand F."/>
            <person name="Pallen M.J."/>
        </authorList>
    </citation>
    <scope>NUCLEOTIDE SEQUENCE</scope>
    <source>
        <strain evidence="9">5933</strain>
    </source>
</reference>
<dbReference type="CDD" id="cd06171">
    <property type="entry name" value="Sigma70_r4"/>
    <property type="match status" value="1"/>
</dbReference>
<sequence>MFGAFIAFIASQILYFALHLESSSFPRPLSAHEEREAFEQMWNGDKEAREKLIRHNLRLVAHIAKKYYGSKVEQDDLISIGTIGLIKAVQSFSSGKGTRFATYAARCIENEILMQFRSDKKTSKDISISEAIENDKDGNALTLEDIMADEFELESSYEKAEAVRQLYKVVSMLSGRDRQVILMRYGLNDAKPMTQKEVSDVLGISRSYVSRIEKKALEQLKTALESISSRQSGMLD</sequence>
<dbReference type="NCBIfam" id="TIGR02937">
    <property type="entry name" value="sigma70-ECF"/>
    <property type="match status" value="1"/>
</dbReference>
<comment type="function">
    <text evidence="7">Sigma factors are initiation factors that promote the attachment of RNA polymerase to specific initiation sites and are then released.</text>
</comment>
<dbReference type="InterPro" id="IPR013325">
    <property type="entry name" value="RNA_pol_sigma_r2"/>
</dbReference>
<keyword evidence="5 7" id="KW-0238">DNA-binding</keyword>
<evidence type="ECO:0000313" key="9">
    <source>
        <dbReference type="EMBL" id="HJC72540.1"/>
    </source>
</evidence>
<dbReference type="Pfam" id="PF04542">
    <property type="entry name" value="Sigma70_r2"/>
    <property type="match status" value="1"/>
</dbReference>
<evidence type="ECO:0000256" key="5">
    <source>
        <dbReference type="ARBA" id="ARBA00023125"/>
    </source>
</evidence>
<keyword evidence="4 7" id="KW-0731">Sigma factor</keyword>
<dbReference type="GO" id="GO:0030435">
    <property type="term" value="P:sporulation resulting in formation of a cellular spore"/>
    <property type="evidence" value="ECO:0007669"/>
    <property type="project" value="UniProtKB-KW"/>
</dbReference>
<dbReference type="InterPro" id="IPR014284">
    <property type="entry name" value="RNA_pol_sigma-70_dom"/>
</dbReference>
<proteinExistence type="inferred from homology"/>
<dbReference type="InterPro" id="IPR050813">
    <property type="entry name" value="Sigma-70_Factor"/>
</dbReference>
<comment type="similarity">
    <text evidence="1 7">Belongs to the sigma-70 factor family.</text>
</comment>
<dbReference type="GO" id="GO:0006352">
    <property type="term" value="P:DNA-templated transcription initiation"/>
    <property type="evidence" value="ECO:0007669"/>
    <property type="project" value="InterPro"/>
</dbReference>
<evidence type="ECO:0000259" key="8">
    <source>
        <dbReference type="PROSITE" id="PS50943"/>
    </source>
</evidence>
<keyword evidence="3 7" id="KW-0805">Transcription regulation</keyword>
<evidence type="ECO:0000256" key="3">
    <source>
        <dbReference type="ARBA" id="ARBA00023015"/>
    </source>
</evidence>
<dbReference type="InterPro" id="IPR007630">
    <property type="entry name" value="RNA_pol_sigma70_r4"/>
</dbReference>
<dbReference type="PRINTS" id="PR00046">
    <property type="entry name" value="SIGMA70FCT"/>
</dbReference>
<comment type="caution">
    <text evidence="9">The sequence shown here is derived from an EMBL/GenBank/DDBJ whole genome shotgun (WGS) entry which is preliminary data.</text>
</comment>
<reference evidence="9" key="2">
    <citation type="submission" date="2021-04" db="EMBL/GenBank/DDBJ databases">
        <authorList>
            <person name="Gilroy R."/>
        </authorList>
    </citation>
    <scope>NUCLEOTIDE SEQUENCE</scope>
    <source>
        <strain evidence="9">5933</strain>
    </source>
</reference>
<evidence type="ECO:0000256" key="4">
    <source>
        <dbReference type="ARBA" id="ARBA00023082"/>
    </source>
</evidence>
<organism evidence="9 10">
    <name type="scientific">Candidatus Ruthenibacterium merdavium</name>
    <dbReference type="NCBI Taxonomy" id="2838752"/>
    <lineage>
        <taxon>Bacteria</taxon>
        <taxon>Bacillati</taxon>
        <taxon>Bacillota</taxon>
        <taxon>Clostridia</taxon>
        <taxon>Eubacteriales</taxon>
        <taxon>Oscillospiraceae</taxon>
        <taxon>Ruthenibacterium</taxon>
    </lineage>
</organism>
<dbReference type="GO" id="GO:0016987">
    <property type="term" value="F:sigma factor activity"/>
    <property type="evidence" value="ECO:0007669"/>
    <property type="project" value="UniProtKB-KW"/>
</dbReference>
<protein>
    <recommendedName>
        <fullName evidence="7">RNA polymerase sigma factor</fullName>
    </recommendedName>
</protein>
<dbReference type="InterPro" id="IPR013324">
    <property type="entry name" value="RNA_pol_sigma_r3/r4-like"/>
</dbReference>
<dbReference type="PROSITE" id="PS50943">
    <property type="entry name" value="HTH_CROC1"/>
    <property type="match status" value="1"/>
</dbReference>
<evidence type="ECO:0000256" key="1">
    <source>
        <dbReference type="ARBA" id="ARBA00007788"/>
    </source>
</evidence>
<dbReference type="PIRSF" id="PIRSF000770">
    <property type="entry name" value="RNA_pol_sigma-SigE/K"/>
    <property type="match status" value="1"/>
</dbReference>
<dbReference type="InterPro" id="IPR000943">
    <property type="entry name" value="RNA_pol_sigma70"/>
</dbReference>
<keyword evidence="2" id="KW-0749">Sporulation</keyword>
<accession>A0A9D2Q7Y8</accession>
<dbReference type="GO" id="GO:0003677">
    <property type="term" value="F:DNA binding"/>
    <property type="evidence" value="ECO:0007669"/>
    <property type="project" value="UniProtKB-KW"/>
</dbReference>
<dbReference type="Proteomes" id="UP000823918">
    <property type="component" value="Unassembled WGS sequence"/>
</dbReference>
<gene>
    <name evidence="9" type="primary">sigK</name>
    <name evidence="9" type="ORF">H9698_07070</name>
</gene>
<evidence type="ECO:0000313" key="10">
    <source>
        <dbReference type="Proteomes" id="UP000823918"/>
    </source>
</evidence>
<dbReference type="Pfam" id="PF04545">
    <property type="entry name" value="Sigma70_r4"/>
    <property type="match status" value="1"/>
</dbReference>
<dbReference type="AlphaFoldDB" id="A0A9D2Q7Y8"/>
<dbReference type="PROSITE" id="PS00716">
    <property type="entry name" value="SIGMA70_2"/>
    <property type="match status" value="1"/>
</dbReference>
<feature type="domain" description="HTH cro/C1-type" evidence="8">
    <location>
        <begin position="193"/>
        <end position="214"/>
    </location>
</feature>
<name>A0A9D2Q7Y8_9FIRM</name>
<dbReference type="InterPro" id="IPR036388">
    <property type="entry name" value="WH-like_DNA-bd_sf"/>
</dbReference>
<dbReference type="PANTHER" id="PTHR30376">
    <property type="entry name" value="SIGMA FACTOR RPOH HEAT SHOCK RELATED"/>
    <property type="match status" value="1"/>
</dbReference>
<dbReference type="NCBIfam" id="NF004471">
    <property type="entry name" value="PRK05803.1"/>
    <property type="match status" value="1"/>
</dbReference>
<dbReference type="SUPFAM" id="SSF88946">
    <property type="entry name" value="Sigma2 domain of RNA polymerase sigma factors"/>
    <property type="match status" value="1"/>
</dbReference>
<dbReference type="PROSITE" id="PS00715">
    <property type="entry name" value="SIGMA70_1"/>
    <property type="match status" value="1"/>
</dbReference>
<keyword evidence="6 7" id="KW-0804">Transcription</keyword>
<dbReference type="Gene3D" id="1.10.10.10">
    <property type="entry name" value="Winged helix-like DNA-binding domain superfamily/Winged helix DNA-binding domain"/>
    <property type="match status" value="1"/>
</dbReference>